<name>A0A2K3KT40_TRIPR</name>
<proteinExistence type="predicted"/>
<protein>
    <submittedName>
        <fullName evidence="2">Uncharacterized protein</fullName>
    </submittedName>
</protein>
<organism evidence="2 3">
    <name type="scientific">Trifolium pratense</name>
    <name type="common">Red clover</name>
    <dbReference type="NCBI Taxonomy" id="57577"/>
    <lineage>
        <taxon>Eukaryota</taxon>
        <taxon>Viridiplantae</taxon>
        <taxon>Streptophyta</taxon>
        <taxon>Embryophyta</taxon>
        <taxon>Tracheophyta</taxon>
        <taxon>Spermatophyta</taxon>
        <taxon>Magnoliopsida</taxon>
        <taxon>eudicotyledons</taxon>
        <taxon>Gunneridae</taxon>
        <taxon>Pentapetalae</taxon>
        <taxon>rosids</taxon>
        <taxon>fabids</taxon>
        <taxon>Fabales</taxon>
        <taxon>Fabaceae</taxon>
        <taxon>Papilionoideae</taxon>
        <taxon>50 kb inversion clade</taxon>
        <taxon>NPAAA clade</taxon>
        <taxon>Hologalegina</taxon>
        <taxon>IRL clade</taxon>
        <taxon>Trifolieae</taxon>
        <taxon>Trifolium</taxon>
    </lineage>
</organism>
<dbReference type="Proteomes" id="UP000236291">
    <property type="component" value="Unassembled WGS sequence"/>
</dbReference>
<keyword evidence="1" id="KW-0175">Coiled coil</keyword>
<gene>
    <name evidence="2" type="ORF">L195_g056720</name>
</gene>
<evidence type="ECO:0000313" key="3">
    <source>
        <dbReference type="Proteomes" id="UP000236291"/>
    </source>
</evidence>
<dbReference type="EMBL" id="ASHM01108749">
    <property type="protein sequence ID" value="PNX69445.1"/>
    <property type="molecule type" value="Genomic_DNA"/>
</dbReference>
<comment type="caution">
    <text evidence="2">The sequence shown here is derived from an EMBL/GenBank/DDBJ whole genome shotgun (WGS) entry which is preliminary data.</text>
</comment>
<reference evidence="2 3" key="1">
    <citation type="journal article" date="2014" name="Am. J. Bot.">
        <title>Genome assembly and annotation for red clover (Trifolium pratense; Fabaceae).</title>
        <authorList>
            <person name="Istvanek J."/>
            <person name="Jaros M."/>
            <person name="Krenek A."/>
            <person name="Repkova J."/>
        </authorList>
    </citation>
    <scope>NUCLEOTIDE SEQUENCE [LARGE SCALE GENOMIC DNA]</scope>
    <source>
        <strain evidence="3">cv. Tatra</strain>
        <tissue evidence="2">Young leaves</tissue>
    </source>
</reference>
<accession>A0A2K3KT40</accession>
<evidence type="ECO:0000256" key="1">
    <source>
        <dbReference type="SAM" id="Coils"/>
    </source>
</evidence>
<dbReference type="AlphaFoldDB" id="A0A2K3KT40"/>
<evidence type="ECO:0000313" key="2">
    <source>
        <dbReference type="EMBL" id="PNX69445.1"/>
    </source>
</evidence>
<feature type="coiled-coil region" evidence="1">
    <location>
        <begin position="1"/>
        <end position="38"/>
    </location>
</feature>
<reference evidence="2 3" key="2">
    <citation type="journal article" date="2017" name="Front. Plant Sci.">
        <title>Gene Classification and Mining of Molecular Markers Useful in Red Clover (Trifolium pratense) Breeding.</title>
        <authorList>
            <person name="Istvanek J."/>
            <person name="Dluhosova J."/>
            <person name="Dluhos P."/>
            <person name="Patkova L."/>
            <person name="Nedelnik J."/>
            <person name="Repkova J."/>
        </authorList>
    </citation>
    <scope>NUCLEOTIDE SEQUENCE [LARGE SCALE GENOMIC DNA]</scope>
    <source>
        <strain evidence="3">cv. Tatra</strain>
        <tissue evidence="2">Young leaves</tissue>
    </source>
</reference>
<sequence length="61" mass="6804">MEEARLTAEELDKTNKVLEELKISSVEEKRKLEEVIADLQSKLSPAADETVETSSLSAEQI</sequence>